<keyword evidence="3" id="KW-1185">Reference proteome</keyword>
<dbReference type="PANTHER" id="PTHR40254">
    <property type="entry name" value="BLR0577 PROTEIN"/>
    <property type="match status" value="1"/>
</dbReference>
<dbReference type="Pfam" id="PF13454">
    <property type="entry name" value="NAD_binding_9"/>
    <property type="match status" value="1"/>
</dbReference>
<comment type="caution">
    <text evidence="2">The sequence shown here is derived from an EMBL/GenBank/DDBJ whole genome shotgun (WGS) entry which is preliminary data.</text>
</comment>
<dbReference type="EMBL" id="VAUA01000016">
    <property type="protein sequence ID" value="TLP55338.1"/>
    <property type="molecule type" value="Genomic_DNA"/>
</dbReference>
<evidence type="ECO:0000259" key="1">
    <source>
        <dbReference type="Pfam" id="PF13454"/>
    </source>
</evidence>
<name>A0ABY2UQ93_9RHOB</name>
<dbReference type="Proteomes" id="UP000305041">
    <property type="component" value="Unassembled WGS sequence"/>
</dbReference>
<evidence type="ECO:0000313" key="3">
    <source>
        <dbReference type="Proteomes" id="UP000305041"/>
    </source>
</evidence>
<proteinExistence type="predicted"/>
<accession>A0ABY2UQ93</accession>
<reference evidence="2 3" key="1">
    <citation type="submission" date="2019-05" db="EMBL/GenBank/DDBJ databases">
        <title>Draft genome sequence of Pelagicola sp. DSW4-44.</title>
        <authorList>
            <person name="Oh J."/>
        </authorList>
    </citation>
    <scope>NUCLEOTIDE SEQUENCE [LARGE SCALE GENOMIC DNA]</scope>
    <source>
        <strain evidence="2 3">DSW4-44</strain>
    </source>
</reference>
<dbReference type="InterPro" id="IPR052189">
    <property type="entry name" value="L-asp_N-monooxygenase_NS-form"/>
</dbReference>
<organism evidence="2 3">
    <name type="scientific">Parasedimentitalea maritima</name>
    <dbReference type="NCBI Taxonomy" id="2578117"/>
    <lineage>
        <taxon>Bacteria</taxon>
        <taxon>Pseudomonadati</taxon>
        <taxon>Pseudomonadota</taxon>
        <taxon>Alphaproteobacteria</taxon>
        <taxon>Rhodobacterales</taxon>
        <taxon>Paracoccaceae</taxon>
        <taxon>Parasedimentitalea</taxon>
    </lineage>
</organism>
<sequence>MKPIRIAIIGAGPWGLAVLDRLITHARADQTISFRVKIYDPSQPGPGMHDRSQPNHLLLNTVTEQVDSFSAKHFGTPALPGAMTFLEWVRSQSDPDCPAQGFLPRRIFGAYLRFVYDTLKNCMPANIDLEEHRSAVTRIDTQADSLFWLYDTESSVGEFDHVFVCTGHGIETKEAIEFRDGSLAPYPIADFSKQVSSAKIVGIQGMGLTAVDIVSTLTEGRGGRFHEKDDAKLVYEPSGTEPIMYCFSRSGTPFSCRPASSPDLTSSSVPLFCRSEMLPKNRALDFTQDVLPLLVAEMWSAFALRHVSLTSGVVLATTLQYQLSKHLPEFATAMAREIVGEAGRNFDPEALLLGAGPSENDIGAPTAVSIKNHLKHDVAEAQKGESNSPYKYAIEMLRVNRDFIRDAVSHGRLTSGSRVMFFSRIAPRITQLIVGPPLSRGREWLALAEAGFLRFDLAMNPVLERDNWYGHWIARSDGNNGKRVVHLHKLIRAHMTAAAHPNDLLQNLAASGLCARTNTLGLRYFHTDMNDCPIDSTGRRVSGITMLGVPTEGSTYFNSYLPSPRSRARAFDQADRAIEMLLRNAAMNESVAA</sequence>
<dbReference type="Gene3D" id="3.50.50.60">
    <property type="entry name" value="FAD/NAD(P)-binding domain"/>
    <property type="match status" value="1"/>
</dbReference>
<dbReference type="SUPFAM" id="SSF51971">
    <property type="entry name" value="Nucleotide-binding domain"/>
    <property type="match status" value="1"/>
</dbReference>
<gene>
    <name evidence="2" type="ORF">FEE96_22965</name>
</gene>
<dbReference type="PANTHER" id="PTHR40254:SF1">
    <property type="entry name" value="BLR0577 PROTEIN"/>
    <property type="match status" value="1"/>
</dbReference>
<protein>
    <submittedName>
        <fullName evidence="2">FAD/NAD(P)-binding protein</fullName>
    </submittedName>
</protein>
<evidence type="ECO:0000313" key="2">
    <source>
        <dbReference type="EMBL" id="TLP55338.1"/>
    </source>
</evidence>
<dbReference type="InterPro" id="IPR038732">
    <property type="entry name" value="HpyO/CreE_NAD-binding"/>
</dbReference>
<feature type="domain" description="FAD-dependent urate hydroxylase HpyO/Asp monooxygenase CreE-like FAD/NAD(P)-binding" evidence="1">
    <location>
        <begin position="7"/>
        <end position="168"/>
    </location>
</feature>
<dbReference type="InterPro" id="IPR036188">
    <property type="entry name" value="FAD/NAD-bd_sf"/>
</dbReference>
<dbReference type="RefSeq" id="WP_138165463.1">
    <property type="nucleotide sequence ID" value="NZ_VAUA01000016.1"/>
</dbReference>